<name>A0ABV6DF59_9BACL</name>
<feature type="transmembrane region" description="Helical" evidence="1">
    <location>
        <begin position="76"/>
        <end position="97"/>
    </location>
</feature>
<organism evidence="2 3">
    <name type="scientific">Paenibacillus chartarius</name>
    <dbReference type="NCBI Taxonomy" id="747481"/>
    <lineage>
        <taxon>Bacteria</taxon>
        <taxon>Bacillati</taxon>
        <taxon>Bacillota</taxon>
        <taxon>Bacilli</taxon>
        <taxon>Bacillales</taxon>
        <taxon>Paenibacillaceae</taxon>
        <taxon>Paenibacillus</taxon>
    </lineage>
</organism>
<evidence type="ECO:0000256" key="1">
    <source>
        <dbReference type="SAM" id="Phobius"/>
    </source>
</evidence>
<dbReference type="EMBL" id="JBHLWN010000014">
    <property type="protein sequence ID" value="MFC0211290.1"/>
    <property type="molecule type" value="Genomic_DNA"/>
</dbReference>
<evidence type="ECO:0000313" key="3">
    <source>
        <dbReference type="Proteomes" id="UP001589776"/>
    </source>
</evidence>
<protein>
    <submittedName>
        <fullName evidence="2">Uncharacterized protein</fullName>
    </submittedName>
</protein>
<keyword evidence="1" id="KW-0812">Transmembrane</keyword>
<feature type="transmembrane region" description="Helical" evidence="1">
    <location>
        <begin position="143"/>
        <end position="169"/>
    </location>
</feature>
<keyword evidence="1" id="KW-0472">Membrane</keyword>
<sequence>MSLMLIIGLLGVAALILFRNQIKGIVRNDHYLVQKLSRAQWYHNFWLSGLFLFVTNAVLFSCTLLLIILQLHFAIPIVHLLVMMAAVIVSLYVWSVMHRAWQGSTSGRLKMGCIGSSFYALLTLAFIYMLITLEPAYPGEDTFMAAVGLACGIVVTAVACTACLAFTSISGE</sequence>
<proteinExistence type="predicted"/>
<dbReference type="Proteomes" id="UP001589776">
    <property type="component" value="Unassembled WGS sequence"/>
</dbReference>
<comment type="caution">
    <text evidence="2">The sequence shown here is derived from an EMBL/GenBank/DDBJ whole genome shotgun (WGS) entry which is preliminary data.</text>
</comment>
<dbReference type="RefSeq" id="WP_377468258.1">
    <property type="nucleotide sequence ID" value="NZ_JBHLWN010000014.1"/>
</dbReference>
<feature type="transmembrane region" description="Helical" evidence="1">
    <location>
        <begin position="109"/>
        <end position="131"/>
    </location>
</feature>
<feature type="transmembrane region" description="Helical" evidence="1">
    <location>
        <begin position="45"/>
        <end position="69"/>
    </location>
</feature>
<reference evidence="2 3" key="1">
    <citation type="submission" date="2024-09" db="EMBL/GenBank/DDBJ databases">
        <authorList>
            <person name="Sun Q."/>
            <person name="Mori K."/>
        </authorList>
    </citation>
    <scope>NUCLEOTIDE SEQUENCE [LARGE SCALE GENOMIC DNA]</scope>
    <source>
        <strain evidence="2 3">CCM 7759</strain>
    </source>
</reference>
<keyword evidence="1" id="KW-1133">Transmembrane helix</keyword>
<keyword evidence="3" id="KW-1185">Reference proteome</keyword>
<evidence type="ECO:0000313" key="2">
    <source>
        <dbReference type="EMBL" id="MFC0211290.1"/>
    </source>
</evidence>
<gene>
    <name evidence="2" type="ORF">ACFFK0_02300</name>
</gene>
<accession>A0ABV6DF59</accession>